<reference evidence="1" key="1">
    <citation type="submission" date="2018-05" db="EMBL/GenBank/DDBJ databases">
        <authorList>
            <person name="Lanie J.A."/>
            <person name="Ng W.-L."/>
            <person name="Kazmierczak K.M."/>
            <person name="Andrzejewski T.M."/>
            <person name="Davidsen T.M."/>
            <person name="Wayne K.J."/>
            <person name="Tettelin H."/>
            <person name="Glass J.I."/>
            <person name="Rusch D."/>
            <person name="Podicherti R."/>
            <person name="Tsui H.-C.T."/>
            <person name="Winkler M.E."/>
        </authorList>
    </citation>
    <scope>NUCLEOTIDE SEQUENCE</scope>
</reference>
<dbReference type="AlphaFoldDB" id="A0A382U3U2"/>
<name>A0A382U3U2_9ZZZZ</name>
<accession>A0A382U3U2</accession>
<gene>
    <name evidence="1" type="ORF">METZ01_LOCUS381787</name>
</gene>
<dbReference type="EMBL" id="UINC01141285">
    <property type="protein sequence ID" value="SVD28933.1"/>
    <property type="molecule type" value="Genomic_DNA"/>
</dbReference>
<protein>
    <submittedName>
        <fullName evidence="1">Uncharacterized protein</fullName>
    </submittedName>
</protein>
<organism evidence="1">
    <name type="scientific">marine metagenome</name>
    <dbReference type="NCBI Taxonomy" id="408172"/>
    <lineage>
        <taxon>unclassified sequences</taxon>
        <taxon>metagenomes</taxon>
        <taxon>ecological metagenomes</taxon>
    </lineage>
</organism>
<feature type="non-terminal residue" evidence="1">
    <location>
        <position position="36"/>
    </location>
</feature>
<evidence type="ECO:0000313" key="1">
    <source>
        <dbReference type="EMBL" id="SVD28933.1"/>
    </source>
</evidence>
<proteinExistence type="predicted"/>
<sequence length="36" mass="4275">MIDLSRYRIIDLSHELLPGERKQDGVYLHGEPFYGR</sequence>